<accession>A0A1H5MZQ3</accession>
<organism evidence="1 2">
    <name type="scientific">Salinimicrobium catena</name>
    <dbReference type="NCBI Taxonomy" id="390640"/>
    <lineage>
        <taxon>Bacteria</taxon>
        <taxon>Pseudomonadati</taxon>
        <taxon>Bacteroidota</taxon>
        <taxon>Flavobacteriia</taxon>
        <taxon>Flavobacteriales</taxon>
        <taxon>Flavobacteriaceae</taxon>
        <taxon>Salinimicrobium</taxon>
    </lineage>
</organism>
<keyword evidence="2" id="KW-1185">Reference proteome</keyword>
<evidence type="ECO:0000313" key="1">
    <source>
        <dbReference type="EMBL" id="SEE94832.1"/>
    </source>
</evidence>
<proteinExistence type="predicted"/>
<dbReference type="AlphaFoldDB" id="A0A1H5MZQ3"/>
<evidence type="ECO:0000313" key="2">
    <source>
        <dbReference type="Proteomes" id="UP000199448"/>
    </source>
</evidence>
<dbReference type="STRING" id="390640.SAMN04488034_103226"/>
<gene>
    <name evidence="1" type="ORF">SAMN04488034_103226</name>
</gene>
<name>A0A1H5MZQ3_9FLAO</name>
<reference evidence="1 2" key="1">
    <citation type="submission" date="2016-10" db="EMBL/GenBank/DDBJ databases">
        <authorList>
            <person name="de Groot N.N."/>
        </authorList>
    </citation>
    <scope>NUCLEOTIDE SEQUENCE [LARGE SCALE GENOMIC DNA]</scope>
    <source>
        <strain evidence="1 2">DSM 23553</strain>
    </source>
</reference>
<dbReference type="Proteomes" id="UP000199448">
    <property type="component" value="Unassembled WGS sequence"/>
</dbReference>
<sequence>MVLTNCVEMETFRSRLKNGDIKKANWQELYILTRHWKSDLEFYIGDLQFLQRLIGKYSIWIEKAQNSVAVSKLLSDLHQLSDDGRKILDKLQDHLEHLSGLMNNDKGIDPENFIKTHEIIEDEISQFVKSFRNNRKEVYRLTEEIMDSEDLTPE</sequence>
<dbReference type="EMBL" id="FNUG01000003">
    <property type="protein sequence ID" value="SEE94832.1"/>
    <property type="molecule type" value="Genomic_DNA"/>
</dbReference>
<protein>
    <submittedName>
        <fullName evidence="1">Uncharacterized protein</fullName>
    </submittedName>
</protein>